<name>A0A6J8CUZ7_MYTCO</name>
<reference evidence="2 3" key="1">
    <citation type="submission" date="2020-06" db="EMBL/GenBank/DDBJ databases">
        <authorList>
            <person name="Li R."/>
            <person name="Bekaert M."/>
        </authorList>
    </citation>
    <scope>NUCLEOTIDE SEQUENCE [LARGE SCALE GENOMIC DNA]</scope>
    <source>
        <strain evidence="3">wild</strain>
    </source>
</reference>
<evidence type="ECO:0000256" key="1">
    <source>
        <dbReference type="SAM" id="MobiDB-lite"/>
    </source>
</evidence>
<sequence>MHLQFYFKKLRSFTIKIIKTEHHISNLETYIDQGIIPKGLVLKASPLTTGEKSNRFFHRWNNILFNSSFSLMDLLRQEAIHQVNYLYKLRDNLHCRSREQLSDLELDEIQVRLGDIKRIESHKLHVKQINKFKRDGVQINHPLIRPSKNSNKKPRNRRFRRKSQIRSIPTTRLSIYQQSL</sequence>
<proteinExistence type="predicted"/>
<dbReference type="EMBL" id="CACVKT020005977">
    <property type="protein sequence ID" value="CAC5399249.1"/>
    <property type="molecule type" value="Genomic_DNA"/>
</dbReference>
<accession>A0A6J8CUZ7</accession>
<dbReference type="OrthoDB" id="10337609at2759"/>
<keyword evidence="3" id="KW-1185">Reference proteome</keyword>
<dbReference type="Proteomes" id="UP000507470">
    <property type="component" value="Unassembled WGS sequence"/>
</dbReference>
<evidence type="ECO:0000313" key="2">
    <source>
        <dbReference type="EMBL" id="CAC5399249.1"/>
    </source>
</evidence>
<feature type="compositionally biased region" description="Basic residues" evidence="1">
    <location>
        <begin position="150"/>
        <end position="161"/>
    </location>
</feature>
<dbReference type="AlphaFoldDB" id="A0A6J8CUZ7"/>
<protein>
    <submittedName>
        <fullName evidence="2">Uncharacterized protein</fullName>
    </submittedName>
</protein>
<gene>
    <name evidence="2" type="ORF">MCOR_33528</name>
</gene>
<feature type="region of interest" description="Disordered" evidence="1">
    <location>
        <begin position="142"/>
        <end position="161"/>
    </location>
</feature>
<evidence type="ECO:0000313" key="3">
    <source>
        <dbReference type="Proteomes" id="UP000507470"/>
    </source>
</evidence>
<organism evidence="2 3">
    <name type="scientific">Mytilus coruscus</name>
    <name type="common">Sea mussel</name>
    <dbReference type="NCBI Taxonomy" id="42192"/>
    <lineage>
        <taxon>Eukaryota</taxon>
        <taxon>Metazoa</taxon>
        <taxon>Spiralia</taxon>
        <taxon>Lophotrochozoa</taxon>
        <taxon>Mollusca</taxon>
        <taxon>Bivalvia</taxon>
        <taxon>Autobranchia</taxon>
        <taxon>Pteriomorphia</taxon>
        <taxon>Mytilida</taxon>
        <taxon>Mytiloidea</taxon>
        <taxon>Mytilidae</taxon>
        <taxon>Mytilinae</taxon>
        <taxon>Mytilus</taxon>
    </lineage>
</organism>